<evidence type="ECO:0000259" key="6">
    <source>
        <dbReference type="PROSITE" id="PS50110"/>
    </source>
</evidence>
<comment type="caution">
    <text evidence="7">The sequence shown here is derived from an EMBL/GenBank/DDBJ whole genome shotgun (WGS) entry which is preliminary data.</text>
</comment>
<keyword evidence="1 5" id="KW-0597">Phosphoprotein</keyword>
<evidence type="ECO:0000256" key="1">
    <source>
        <dbReference type="ARBA" id="ARBA00022553"/>
    </source>
</evidence>
<dbReference type="Gene3D" id="3.40.50.2300">
    <property type="match status" value="1"/>
</dbReference>
<dbReference type="InterPro" id="IPR011006">
    <property type="entry name" value="CheY-like_superfamily"/>
</dbReference>
<dbReference type="GO" id="GO:0000160">
    <property type="term" value="P:phosphorelay signal transduction system"/>
    <property type="evidence" value="ECO:0007669"/>
    <property type="project" value="UniProtKB-KW"/>
</dbReference>
<reference evidence="7 8" key="1">
    <citation type="submission" date="2014-04" db="EMBL/GenBank/DDBJ databases">
        <title>Genome assembly of Hyalangium minutum DSM 14724.</title>
        <authorList>
            <person name="Sharma G."/>
            <person name="Subramanian S."/>
        </authorList>
    </citation>
    <scope>NUCLEOTIDE SEQUENCE [LARGE SCALE GENOMIC DNA]</scope>
    <source>
        <strain evidence="7 8">DSM 14724</strain>
    </source>
</reference>
<evidence type="ECO:0000313" key="8">
    <source>
        <dbReference type="Proteomes" id="UP000028725"/>
    </source>
</evidence>
<evidence type="ECO:0000256" key="3">
    <source>
        <dbReference type="ARBA" id="ARBA00023015"/>
    </source>
</evidence>
<dbReference type="RefSeq" id="WP_044189383.1">
    <property type="nucleotide sequence ID" value="NZ_JMCB01000006.1"/>
</dbReference>
<gene>
    <name evidence="7" type="ORF">DB31_7771</name>
</gene>
<dbReference type="AlphaFoldDB" id="A0A085WLH1"/>
<feature type="modified residue" description="4-aspartylphosphate" evidence="5">
    <location>
        <position position="69"/>
    </location>
</feature>
<evidence type="ECO:0000256" key="2">
    <source>
        <dbReference type="ARBA" id="ARBA00023012"/>
    </source>
</evidence>
<dbReference type="STRING" id="394096.DB31_7771"/>
<dbReference type="Proteomes" id="UP000028725">
    <property type="component" value="Unassembled WGS sequence"/>
</dbReference>
<proteinExistence type="predicted"/>
<dbReference type="PANTHER" id="PTHR44591:SF3">
    <property type="entry name" value="RESPONSE REGULATORY DOMAIN-CONTAINING PROTEIN"/>
    <property type="match status" value="1"/>
</dbReference>
<sequence length="143" mass="15885">MNVTDLFEDEAPVIKKRGEHILVVDDEADVREGLGKLLEMEGYDVTTAENGLVAVERAKLQRFDLVLTDLRMPGMDGVETLMELKRLHPGMPVIVVTAYASHETAARCEREGAYGYVMKPFDLDELLQVIEEAVPTGRGPLQS</sequence>
<protein>
    <submittedName>
        <fullName evidence="7">Two component, sigma54 specific, transcriptional regulator, Fis family protein</fullName>
    </submittedName>
</protein>
<feature type="domain" description="Response regulatory" evidence="6">
    <location>
        <begin position="20"/>
        <end position="134"/>
    </location>
</feature>
<keyword evidence="2" id="KW-0902">Two-component regulatory system</keyword>
<dbReference type="SMART" id="SM00448">
    <property type="entry name" value="REC"/>
    <property type="match status" value="1"/>
</dbReference>
<accession>A0A085WLH1</accession>
<evidence type="ECO:0000256" key="4">
    <source>
        <dbReference type="ARBA" id="ARBA00023163"/>
    </source>
</evidence>
<dbReference type="SUPFAM" id="SSF52172">
    <property type="entry name" value="CheY-like"/>
    <property type="match status" value="1"/>
</dbReference>
<keyword evidence="3" id="KW-0805">Transcription regulation</keyword>
<dbReference type="PROSITE" id="PS50110">
    <property type="entry name" value="RESPONSE_REGULATORY"/>
    <property type="match status" value="1"/>
</dbReference>
<organism evidence="7 8">
    <name type="scientific">Hyalangium minutum</name>
    <dbReference type="NCBI Taxonomy" id="394096"/>
    <lineage>
        <taxon>Bacteria</taxon>
        <taxon>Pseudomonadati</taxon>
        <taxon>Myxococcota</taxon>
        <taxon>Myxococcia</taxon>
        <taxon>Myxococcales</taxon>
        <taxon>Cystobacterineae</taxon>
        <taxon>Archangiaceae</taxon>
        <taxon>Hyalangium</taxon>
    </lineage>
</organism>
<dbReference type="FunFam" id="3.40.50.2300:FF:000018">
    <property type="entry name" value="DNA-binding transcriptional regulator NtrC"/>
    <property type="match status" value="1"/>
</dbReference>
<keyword evidence="4" id="KW-0804">Transcription</keyword>
<name>A0A085WLH1_9BACT</name>
<dbReference type="OrthoDB" id="9800029at2"/>
<dbReference type="Pfam" id="PF00072">
    <property type="entry name" value="Response_reg"/>
    <property type="match status" value="1"/>
</dbReference>
<dbReference type="InterPro" id="IPR001789">
    <property type="entry name" value="Sig_transdc_resp-reg_receiver"/>
</dbReference>
<dbReference type="EMBL" id="JMCB01000006">
    <property type="protein sequence ID" value="KFE68534.1"/>
    <property type="molecule type" value="Genomic_DNA"/>
</dbReference>
<dbReference type="InterPro" id="IPR050595">
    <property type="entry name" value="Bact_response_regulator"/>
</dbReference>
<dbReference type="PANTHER" id="PTHR44591">
    <property type="entry name" value="STRESS RESPONSE REGULATOR PROTEIN 1"/>
    <property type="match status" value="1"/>
</dbReference>
<keyword evidence="8" id="KW-1185">Reference proteome</keyword>
<evidence type="ECO:0000313" key="7">
    <source>
        <dbReference type="EMBL" id="KFE68534.1"/>
    </source>
</evidence>
<evidence type="ECO:0000256" key="5">
    <source>
        <dbReference type="PROSITE-ProRule" id="PRU00169"/>
    </source>
</evidence>